<keyword evidence="1" id="KW-0732">Signal</keyword>
<reference evidence="2 3" key="1">
    <citation type="submission" date="2016-10" db="EMBL/GenBank/DDBJ databases">
        <authorList>
            <person name="de Groot N.N."/>
        </authorList>
    </citation>
    <scope>NUCLEOTIDE SEQUENCE [LARGE SCALE GENOMIC DNA]</scope>
    <source>
        <strain evidence="2 3">CGMCC 1.11156</strain>
    </source>
</reference>
<dbReference type="AlphaFoldDB" id="A0A1I3CCL4"/>
<keyword evidence="3" id="KW-1185">Reference proteome</keyword>
<organism evidence="2 3">
    <name type="scientific">Nocardioides psychrotolerans</name>
    <dbReference type="NCBI Taxonomy" id="1005945"/>
    <lineage>
        <taxon>Bacteria</taxon>
        <taxon>Bacillati</taxon>
        <taxon>Actinomycetota</taxon>
        <taxon>Actinomycetes</taxon>
        <taxon>Propionibacteriales</taxon>
        <taxon>Nocardioidaceae</taxon>
        <taxon>Nocardioides</taxon>
    </lineage>
</organism>
<dbReference type="STRING" id="1005945.SAMN05216561_1023"/>
<evidence type="ECO:0008006" key="4">
    <source>
        <dbReference type="Google" id="ProtNLM"/>
    </source>
</evidence>
<dbReference type="Proteomes" id="UP000198649">
    <property type="component" value="Unassembled WGS sequence"/>
</dbReference>
<accession>A0A1I3CCL4</accession>
<dbReference type="PROSITE" id="PS51257">
    <property type="entry name" value="PROKAR_LIPOPROTEIN"/>
    <property type="match status" value="1"/>
</dbReference>
<dbReference type="RefSeq" id="WP_143099631.1">
    <property type="nucleotide sequence ID" value="NZ_BKAF01000028.1"/>
</dbReference>
<evidence type="ECO:0000313" key="2">
    <source>
        <dbReference type="EMBL" id="SFH72290.1"/>
    </source>
</evidence>
<feature type="chain" id="PRO_5038879719" description="PknH-like extracellular domain-containing protein" evidence="1">
    <location>
        <begin position="26"/>
        <end position="232"/>
    </location>
</feature>
<name>A0A1I3CCL4_9ACTN</name>
<sequence length="232" mass="23036">MSTLMRRAGLSSSALVLALSLSACGGGGGESGPSSGTGSDAPVVLSQDEADGALLTLDDVGADFTELGASESDDQDLGCLSGLTELSDVDADTEAENNFELETETSLRSVLTAVNSYADTATVVAAVEAFRASLAGCETVEVTDPESGSALALAVTVDDAPGIGETDDQIGFSGAGSISAPGTSYSYDVSFVVSRVENALSVVGLVDLAAPGEDVLPALTETAVGRLTDAVG</sequence>
<dbReference type="EMBL" id="FOQG01000002">
    <property type="protein sequence ID" value="SFH72290.1"/>
    <property type="molecule type" value="Genomic_DNA"/>
</dbReference>
<protein>
    <recommendedName>
        <fullName evidence="4">PknH-like extracellular domain-containing protein</fullName>
    </recommendedName>
</protein>
<evidence type="ECO:0000256" key="1">
    <source>
        <dbReference type="SAM" id="SignalP"/>
    </source>
</evidence>
<gene>
    <name evidence="2" type="ORF">SAMN05216561_1023</name>
</gene>
<evidence type="ECO:0000313" key="3">
    <source>
        <dbReference type="Proteomes" id="UP000198649"/>
    </source>
</evidence>
<feature type="signal peptide" evidence="1">
    <location>
        <begin position="1"/>
        <end position="25"/>
    </location>
</feature>
<dbReference type="OrthoDB" id="9990959at2"/>
<proteinExistence type="predicted"/>